<evidence type="ECO:0000313" key="3">
    <source>
        <dbReference type="Proteomes" id="UP000197535"/>
    </source>
</evidence>
<dbReference type="PIRSF" id="PIRSF031982">
    <property type="entry name" value="UCP031982_abhydr"/>
    <property type="match status" value="1"/>
</dbReference>
<dbReference type="SUPFAM" id="SSF53474">
    <property type="entry name" value="alpha/beta-Hydrolases"/>
    <property type="match status" value="1"/>
</dbReference>
<keyword evidence="2" id="KW-0378">Hydrolase</keyword>
<dbReference type="Proteomes" id="UP000197535">
    <property type="component" value="Unassembled WGS sequence"/>
</dbReference>
<gene>
    <name evidence="2" type="ORF">AYR66_01750</name>
</gene>
<organism evidence="2 3">
    <name type="scientific">Noviherbaspirillum denitrificans</name>
    <dbReference type="NCBI Taxonomy" id="1968433"/>
    <lineage>
        <taxon>Bacteria</taxon>
        <taxon>Pseudomonadati</taxon>
        <taxon>Pseudomonadota</taxon>
        <taxon>Betaproteobacteria</taxon>
        <taxon>Burkholderiales</taxon>
        <taxon>Oxalobacteraceae</taxon>
        <taxon>Noviherbaspirillum</taxon>
    </lineage>
</organism>
<dbReference type="InterPro" id="IPR016986">
    <property type="entry name" value="UCP031982_abhydr"/>
</dbReference>
<keyword evidence="3" id="KW-1185">Reference proteome</keyword>
<dbReference type="GO" id="GO:0016787">
    <property type="term" value="F:hydrolase activity"/>
    <property type="evidence" value="ECO:0007669"/>
    <property type="project" value="UniProtKB-KW"/>
</dbReference>
<dbReference type="RefSeq" id="WP_234815096.1">
    <property type="nucleotide sequence ID" value="NZ_LSTO01000010.1"/>
</dbReference>
<comment type="caution">
    <text evidence="2">The sequence shown here is derived from an EMBL/GenBank/DDBJ whole genome shotgun (WGS) entry which is preliminary data.</text>
</comment>
<evidence type="ECO:0000313" key="2">
    <source>
        <dbReference type="EMBL" id="OWW18327.1"/>
    </source>
</evidence>
<dbReference type="InterPro" id="IPR029058">
    <property type="entry name" value="AB_hydrolase_fold"/>
</dbReference>
<evidence type="ECO:0000256" key="1">
    <source>
        <dbReference type="SAM" id="SignalP"/>
    </source>
</evidence>
<dbReference type="AlphaFoldDB" id="A0A254T835"/>
<reference evidence="2 3" key="1">
    <citation type="submission" date="2016-02" db="EMBL/GenBank/DDBJ databases">
        <authorList>
            <person name="Wen L."/>
            <person name="He K."/>
            <person name="Yang H."/>
        </authorList>
    </citation>
    <scope>NUCLEOTIDE SEQUENCE [LARGE SCALE GENOMIC DNA]</scope>
    <source>
        <strain evidence="2 3">TSA40</strain>
    </source>
</reference>
<feature type="signal peptide" evidence="1">
    <location>
        <begin position="1"/>
        <end position="26"/>
    </location>
</feature>
<name>A0A254T835_9BURK</name>
<keyword evidence="1" id="KW-0732">Signal</keyword>
<dbReference type="Gene3D" id="3.40.50.1820">
    <property type="entry name" value="alpha/beta hydrolase"/>
    <property type="match status" value="1"/>
</dbReference>
<protein>
    <submittedName>
        <fullName evidence="2">Dienelactone hydrolase</fullName>
    </submittedName>
</protein>
<proteinExistence type="predicted"/>
<accession>A0A254T835</accession>
<feature type="chain" id="PRO_5012965280" evidence="1">
    <location>
        <begin position="27"/>
        <end position="355"/>
    </location>
</feature>
<dbReference type="EMBL" id="LSTO01000010">
    <property type="protein sequence ID" value="OWW18327.1"/>
    <property type="molecule type" value="Genomic_DNA"/>
</dbReference>
<sequence length="355" mass="38011">MNKSIRPRLAILFGFLFSFVAGFAHGEAPGTGFMQLPQADGGSVTVFYPSSDAESVVSQGPFRLSLASQGTPVKGNGRLIIISHGSGGSPWVHADLAHALVQRGFTVALPQHHGDNYLDASEPGPVSWRKRPREVSMAIDIVSGYLPLASNVSLDAVGVFGGSAGGHTALSLAGGKWSGQRFREHCDKYIAQDFSSCVGFFTLLDGSWLDGVKMWFARKVIDFRFADDTVYQHDDARIKAAIAMVPYAADFFPESLASPTIPLGLVIADQDVNQVPKFHVEAILEACAPRCEVVMRMPDAGHGAMLSPLPPLAPGSIGSRLLGDPPAFSRSQAIPELNRRVADFFVRHLLGAAKD</sequence>